<dbReference type="AlphaFoldDB" id="A0A1H9ZFQ6"/>
<sequence>MNIESNSQWKANQVNRIKSLAIWTFAWVFSLAIATFGPIFIWQHVALTLLAVMVNVGFGVAMILANKRHLESLDEMQRKINMDAMAITLGAGLVLGLAYSVLDTTNVIASDAEISVLVMIMSLTYLTSMLIGKARLS</sequence>
<organism evidence="2 3">
    <name type="scientific">Thalassotalea agarivorans</name>
    <name type="common">Thalassomonas agarivorans</name>
    <dbReference type="NCBI Taxonomy" id="349064"/>
    <lineage>
        <taxon>Bacteria</taxon>
        <taxon>Pseudomonadati</taxon>
        <taxon>Pseudomonadota</taxon>
        <taxon>Gammaproteobacteria</taxon>
        <taxon>Alteromonadales</taxon>
        <taxon>Colwelliaceae</taxon>
        <taxon>Thalassotalea</taxon>
    </lineage>
</organism>
<dbReference type="EMBL" id="FOHK01000002">
    <property type="protein sequence ID" value="SES80337.1"/>
    <property type="molecule type" value="Genomic_DNA"/>
</dbReference>
<dbReference type="OrthoDB" id="1551090at2"/>
<keyword evidence="1" id="KW-0812">Transmembrane</keyword>
<evidence type="ECO:0000313" key="2">
    <source>
        <dbReference type="EMBL" id="SES80337.1"/>
    </source>
</evidence>
<keyword evidence="1" id="KW-1133">Transmembrane helix</keyword>
<name>A0A1H9ZFQ6_THASX</name>
<evidence type="ECO:0000256" key="1">
    <source>
        <dbReference type="SAM" id="Phobius"/>
    </source>
</evidence>
<dbReference type="RefSeq" id="WP_093327309.1">
    <property type="nucleotide sequence ID" value="NZ_AP027363.1"/>
</dbReference>
<feature type="transmembrane region" description="Helical" evidence="1">
    <location>
        <begin position="84"/>
        <end position="102"/>
    </location>
</feature>
<reference evidence="2 3" key="1">
    <citation type="submission" date="2016-10" db="EMBL/GenBank/DDBJ databases">
        <authorList>
            <person name="de Groot N.N."/>
        </authorList>
    </citation>
    <scope>NUCLEOTIDE SEQUENCE [LARGE SCALE GENOMIC DNA]</scope>
    <source>
        <strain evidence="2 3">DSM 19706</strain>
    </source>
</reference>
<dbReference type="Proteomes" id="UP000199308">
    <property type="component" value="Unassembled WGS sequence"/>
</dbReference>
<feature type="transmembrane region" description="Helical" evidence="1">
    <location>
        <begin position="47"/>
        <end position="64"/>
    </location>
</feature>
<dbReference type="STRING" id="349064.SAMN05660429_00430"/>
<feature type="transmembrane region" description="Helical" evidence="1">
    <location>
        <begin position="20"/>
        <end position="41"/>
    </location>
</feature>
<keyword evidence="1" id="KW-0472">Membrane</keyword>
<protein>
    <submittedName>
        <fullName evidence="2">Uncharacterized protein</fullName>
    </submittedName>
</protein>
<proteinExistence type="predicted"/>
<keyword evidence="3" id="KW-1185">Reference proteome</keyword>
<evidence type="ECO:0000313" key="3">
    <source>
        <dbReference type="Proteomes" id="UP000199308"/>
    </source>
</evidence>
<accession>A0A1H9ZFQ6</accession>
<feature type="transmembrane region" description="Helical" evidence="1">
    <location>
        <begin position="114"/>
        <end position="132"/>
    </location>
</feature>
<gene>
    <name evidence="2" type="ORF">SAMN05660429_00430</name>
</gene>